<keyword evidence="2" id="KW-1185">Reference proteome</keyword>
<sequence>MKRRKFLQNTALTGAGFLLYTSGIAADFKGLLLKPSQFLGKLNTQKGKTPIKTATWYEGKEIGDGLIYTFEKGALANFKMLTADMLLDGKHTTNFILSLQEGEKGPAFQLQFKLLNQCSARIRLQTSWVDQNRWKMDREGAWLNPLCLGERVDLQNVDRMLLTIHRNGGRPARWCLTDFTATNDVIPKLTKLILPKGPLLDEIGQSTLHDWPEKSRNLAEVSARLDKQLDYADRYVWPQNFSKWGGWTEKQFDKTGFFTKKHDGQRWWLVDPDGYAFWSAGLDCVRVDTEATIEGLVQALKWLPDPESLYKPIFSADNKSVNYLAANFIRTFGPDEWHESWAEIALSEMRRCGFNTVGNWSEWKIASKAGVPYVRPLSFTLPNTKRIYRDFPDVFHPDYQKDADTFAEQLKETVDDPALIGYFLMNEPTWGFSSELPAVGMLYNTPECETRKTLAQFLQQKYQTNEAFSQAWGIATTFESIAGGSWKTNLPDAALKDMEAFSEQMVDRFFSTLTAACKKVDANHMNLGARYHTVPPAWAQKGMKYFDVFSMNCYREKIPANEVKAINDVLNLPVMIGEFHFGALDVGLPATGIGHVKDQYARGQAYRIYVEDAAANPFCVGTHYFTQYDQSALGRGDGENYNIGFLDVCNRPYEPLVRAARETHERIYTVANGQTPAYNESLEYYPKLF</sequence>
<dbReference type="EMBL" id="JAUKPO010000003">
    <property type="protein sequence ID" value="MDO1446126.1"/>
    <property type="molecule type" value="Genomic_DNA"/>
</dbReference>
<gene>
    <name evidence="1" type="ORF">Q0590_07680</name>
</gene>
<dbReference type="InterPro" id="IPR017853">
    <property type="entry name" value="GH"/>
</dbReference>
<evidence type="ECO:0000313" key="1">
    <source>
        <dbReference type="EMBL" id="MDO1446126.1"/>
    </source>
</evidence>
<evidence type="ECO:0000313" key="2">
    <source>
        <dbReference type="Proteomes" id="UP001168528"/>
    </source>
</evidence>
<reference evidence="1" key="1">
    <citation type="submission" date="2023-07" db="EMBL/GenBank/DDBJ databases">
        <title>The genome sequence of Rhodocytophaga aerolata KACC 12507.</title>
        <authorList>
            <person name="Zhang X."/>
        </authorList>
    </citation>
    <scope>NUCLEOTIDE SEQUENCE</scope>
    <source>
        <strain evidence="1">KACC 12507</strain>
    </source>
</reference>
<dbReference type="SUPFAM" id="SSF51445">
    <property type="entry name" value="(Trans)glycosidases"/>
    <property type="match status" value="1"/>
</dbReference>
<dbReference type="Gene3D" id="3.20.20.80">
    <property type="entry name" value="Glycosidases"/>
    <property type="match status" value="1"/>
</dbReference>
<organism evidence="1 2">
    <name type="scientific">Rhodocytophaga aerolata</name>
    <dbReference type="NCBI Taxonomy" id="455078"/>
    <lineage>
        <taxon>Bacteria</taxon>
        <taxon>Pseudomonadati</taxon>
        <taxon>Bacteroidota</taxon>
        <taxon>Cytophagia</taxon>
        <taxon>Cytophagales</taxon>
        <taxon>Rhodocytophagaceae</taxon>
        <taxon>Rhodocytophaga</taxon>
    </lineage>
</organism>
<dbReference type="RefSeq" id="WP_302036927.1">
    <property type="nucleotide sequence ID" value="NZ_JAUKPO010000003.1"/>
</dbReference>
<evidence type="ECO:0008006" key="3">
    <source>
        <dbReference type="Google" id="ProtNLM"/>
    </source>
</evidence>
<dbReference type="Proteomes" id="UP001168528">
    <property type="component" value="Unassembled WGS sequence"/>
</dbReference>
<comment type="caution">
    <text evidence="1">The sequence shown here is derived from an EMBL/GenBank/DDBJ whole genome shotgun (WGS) entry which is preliminary data.</text>
</comment>
<accession>A0ABT8R391</accession>
<name>A0ABT8R391_9BACT</name>
<protein>
    <recommendedName>
        <fullName evidence="3">Glycoside hydrolase family 42 N-terminal domain-containing protein</fullName>
    </recommendedName>
</protein>
<proteinExistence type="predicted"/>